<evidence type="ECO:0000313" key="2">
    <source>
        <dbReference type="EMBL" id="RYR34740.1"/>
    </source>
</evidence>
<evidence type="ECO:0000313" key="3">
    <source>
        <dbReference type="Proteomes" id="UP000289738"/>
    </source>
</evidence>
<name>A0A445B7U4_ARAHY</name>
<dbReference type="Pfam" id="PF14392">
    <property type="entry name" value="zf-CCHC_4"/>
    <property type="match status" value="1"/>
</dbReference>
<proteinExistence type="predicted"/>
<sequence>METENPRLNDTLQRMFLRVRVTVNITRPLPTGFWLATQNHQTLWVDFKYERIQDSYCLNYGVLGHTKKECSSPMAVASWDHMQPKYGLGNEQGMD</sequence>
<organism evidence="2 3">
    <name type="scientific">Arachis hypogaea</name>
    <name type="common">Peanut</name>
    <dbReference type="NCBI Taxonomy" id="3818"/>
    <lineage>
        <taxon>Eukaryota</taxon>
        <taxon>Viridiplantae</taxon>
        <taxon>Streptophyta</taxon>
        <taxon>Embryophyta</taxon>
        <taxon>Tracheophyta</taxon>
        <taxon>Spermatophyta</taxon>
        <taxon>Magnoliopsida</taxon>
        <taxon>eudicotyledons</taxon>
        <taxon>Gunneridae</taxon>
        <taxon>Pentapetalae</taxon>
        <taxon>rosids</taxon>
        <taxon>fabids</taxon>
        <taxon>Fabales</taxon>
        <taxon>Fabaceae</taxon>
        <taxon>Papilionoideae</taxon>
        <taxon>50 kb inversion clade</taxon>
        <taxon>dalbergioids sensu lato</taxon>
        <taxon>Dalbergieae</taxon>
        <taxon>Pterocarpus clade</taxon>
        <taxon>Arachis</taxon>
    </lineage>
</organism>
<protein>
    <recommendedName>
        <fullName evidence="1">Zinc knuckle CX2CX4HX4C domain-containing protein</fullName>
    </recommendedName>
</protein>
<dbReference type="EMBL" id="SDMP01000010">
    <property type="protein sequence ID" value="RYR34740.1"/>
    <property type="molecule type" value="Genomic_DNA"/>
</dbReference>
<dbReference type="Proteomes" id="UP000289738">
    <property type="component" value="Chromosome A10"/>
</dbReference>
<dbReference type="InterPro" id="IPR025836">
    <property type="entry name" value="Zn_knuckle_CX2CX4HX4C"/>
</dbReference>
<accession>A0A445B7U4</accession>
<gene>
    <name evidence="2" type="ORF">Ahy_A10g049743</name>
</gene>
<keyword evidence="3" id="KW-1185">Reference proteome</keyword>
<dbReference type="AlphaFoldDB" id="A0A445B7U4"/>
<feature type="domain" description="Zinc knuckle CX2CX4HX4C" evidence="1">
    <location>
        <begin position="25"/>
        <end position="71"/>
    </location>
</feature>
<evidence type="ECO:0000259" key="1">
    <source>
        <dbReference type="Pfam" id="PF14392"/>
    </source>
</evidence>
<comment type="caution">
    <text evidence="2">The sequence shown here is derived from an EMBL/GenBank/DDBJ whole genome shotgun (WGS) entry which is preliminary data.</text>
</comment>
<reference evidence="2 3" key="1">
    <citation type="submission" date="2019-01" db="EMBL/GenBank/DDBJ databases">
        <title>Sequencing of cultivated peanut Arachis hypogaea provides insights into genome evolution and oil improvement.</title>
        <authorList>
            <person name="Chen X."/>
        </authorList>
    </citation>
    <scope>NUCLEOTIDE SEQUENCE [LARGE SCALE GENOMIC DNA]</scope>
    <source>
        <strain evidence="3">cv. Fuhuasheng</strain>
        <tissue evidence="2">Leaves</tissue>
    </source>
</reference>